<evidence type="ECO:0000313" key="2">
    <source>
        <dbReference type="EMBL" id="VEL30572.1"/>
    </source>
</evidence>
<reference evidence="2" key="1">
    <citation type="submission" date="2018-11" db="EMBL/GenBank/DDBJ databases">
        <authorList>
            <consortium name="Pathogen Informatics"/>
        </authorList>
    </citation>
    <scope>NUCLEOTIDE SEQUENCE</scope>
</reference>
<dbReference type="EMBL" id="CAAALY010113381">
    <property type="protein sequence ID" value="VEL30572.1"/>
    <property type="molecule type" value="Genomic_DNA"/>
</dbReference>
<sequence>MPDSNCQPARLATARRLLWPGMGDCLNHDFCARLDIKPPERAAKGEPASGIAGAKRQSARSRHKSPLKRAAEFRLLDRSGWALLGE</sequence>
<comment type="caution">
    <text evidence="2">The sequence shown here is derived from an EMBL/GenBank/DDBJ whole genome shotgun (WGS) entry which is preliminary data.</text>
</comment>
<evidence type="ECO:0000256" key="1">
    <source>
        <dbReference type="SAM" id="MobiDB-lite"/>
    </source>
</evidence>
<protein>
    <submittedName>
        <fullName evidence="2">Uncharacterized protein</fullName>
    </submittedName>
</protein>
<organism evidence="2 3">
    <name type="scientific">Protopolystoma xenopodis</name>
    <dbReference type="NCBI Taxonomy" id="117903"/>
    <lineage>
        <taxon>Eukaryota</taxon>
        <taxon>Metazoa</taxon>
        <taxon>Spiralia</taxon>
        <taxon>Lophotrochozoa</taxon>
        <taxon>Platyhelminthes</taxon>
        <taxon>Monogenea</taxon>
        <taxon>Polyopisthocotylea</taxon>
        <taxon>Polystomatidea</taxon>
        <taxon>Polystomatidae</taxon>
        <taxon>Protopolystoma</taxon>
    </lineage>
</organism>
<evidence type="ECO:0000313" key="3">
    <source>
        <dbReference type="Proteomes" id="UP000784294"/>
    </source>
</evidence>
<dbReference type="AlphaFoldDB" id="A0A448X859"/>
<proteinExistence type="predicted"/>
<gene>
    <name evidence="2" type="ORF">PXEA_LOCUS24012</name>
</gene>
<feature type="region of interest" description="Disordered" evidence="1">
    <location>
        <begin position="41"/>
        <end position="67"/>
    </location>
</feature>
<dbReference type="Proteomes" id="UP000784294">
    <property type="component" value="Unassembled WGS sequence"/>
</dbReference>
<keyword evidence="3" id="KW-1185">Reference proteome</keyword>
<feature type="compositionally biased region" description="Basic residues" evidence="1">
    <location>
        <begin position="57"/>
        <end position="67"/>
    </location>
</feature>
<accession>A0A448X859</accession>
<name>A0A448X859_9PLAT</name>